<organism evidence="8 9">
    <name type="scientific">Clonorchis sinensis</name>
    <name type="common">Chinese liver fluke</name>
    <dbReference type="NCBI Taxonomy" id="79923"/>
    <lineage>
        <taxon>Eukaryota</taxon>
        <taxon>Metazoa</taxon>
        <taxon>Spiralia</taxon>
        <taxon>Lophotrochozoa</taxon>
        <taxon>Platyhelminthes</taxon>
        <taxon>Trematoda</taxon>
        <taxon>Digenea</taxon>
        <taxon>Opisthorchiida</taxon>
        <taxon>Opisthorchiata</taxon>
        <taxon>Opisthorchiidae</taxon>
        <taxon>Clonorchis</taxon>
    </lineage>
</organism>
<dbReference type="SUPFAM" id="SSF57667">
    <property type="entry name" value="beta-beta-alpha zinc fingers"/>
    <property type="match status" value="2"/>
</dbReference>
<dbReference type="Pfam" id="PF25491">
    <property type="entry name" value="CCHC_BCL-11A"/>
    <property type="match status" value="1"/>
</dbReference>
<evidence type="ECO:0000313" key="9">
    <source>
        <dbReference type="Proteomes" id="UP000008909"/>
    </source>
</evidence>
<feature type="domain" description="C2H2-type" evidence="7">
    <location>
        <begin position="503"/>
        <end position="531"/>
    </location>
</feature>
<protein>
    <submittedName>
        <fullName evidence="8">Zinc finger protein 26</fullName>
    </submittedName>
</protein>
<dbReference type="FunFam" id="3.30.160.60:FF:000417">
    <property type="entry name" value="Zinc finger protein"/>
    <property type="match status" value="1"/>
</dbReference>
<evidence type="ECO:0000256" key="5">
    <source>
        <dbReference type="PROSITE-ProRule" id="PRU00042"/>
    </source>
</evidence>
<dbReference type="Pfam" id="PF00096">
    <property type="entry name" value="zf-C2H2"/>
    <property type="match status" value="2"/>
</dbReference>
<evidence type="ECO:0000256" key="1">
    <source>
        <dbReference type="ARBA" id="ARBA00022723"/>
    </source>
</evidence>
<gene>
    <name evidence="8" type="ORF">CLF_107987</name>
</gene>
<evidence type="ECO:0000256" key="6">
    <source>
        <dbReference type="SAM" id="MobiDB-lite"/>
    </source>
</evidence>
<dbReference type="GO" id="GO:0005634">
    <property type="term" value="C:nucleus"/>
    <property type="evidence" value="ECO:0007669"/>
    <property type="project" value="TreeGrafter"/>
</dbReference>
<dbReference type="InterPro" id="IPR036236">
    <property type="entry name" value="Znf_C2H2_sf"/>
</dbReference>
<keyword evidence="4" id="KW-0862">Zinc</keyword>
<dbReference type="GO" id="GO:0000981">
    <property type="term" value="F:DNA-binding transcription factor activity, RNA polymerase II-specific"/>
    <property type="evidence" value="ECO:0007669"/>
    <property type="project" value="TreeGrafter"/>
</dbReference>
<evidence type="ECO:0000313" key="8">
    <source>
        <dbReference type="EMBL" id="GAA43314.2"/>
    </source>
</evidence>
<dbReference type="PANTHER" id="PTHR24408">
    <property type="entry name" value="ZINC FINGER PROTEIN"/>
    <property type="match status" value="1"/>
</dbReference>
<keyword evidence="9" id="KW-1185">Reference proteome</keyword>
<feature type="domain" description="C2H2-type" evidence="7">
    <location>
        <begin position="532"/>
        <end position="559"/>
    </location>
</feature>
<keyword evidence="1" id="KW-0479">Metal-binding</keyword>
<dbReference type="GO" id="GO:0008270">
    <property type="term" value="F:zinc ion binding"/>
    <property type="evidence" value="ECO:0007669"/>
    <property type="project" value="UniProtKB-KW"/>
</dbReference>
<dbReference type="FunFam" id="3.30.160.60:FF:000446">
    <property type="entry name" value="Zinc finger protein"/>
    <property type="match status" value="1"/>
</dbReference>
<accession>H2KU74</accession>
<dbReference type="InterPro" id="IPR057448">
    <property type="entry name" value="BCL-11A_Znf_CCHC"/>
</dbReference>
<dbReference type="Proteomes" id="UP000008909">
    <property type="component" value="Unassembled WGS sequence"/>
</dbReference>
<evidence type="ECO:0000259" key="7">
    <source>
        <dbReference type="PROSITE" id="PS50157"/>
    </source>
</evidence>
<name>H2KU74_CLOSI</name>
<dbReference type="EMBL" id="DF144017">
    <property type="protein sequence ID" value="GAA43314.2"/>
    <property type="molecule type" value="Genomic_DNA"/>
</dbReference>
<keyword evidence="2" id="KW-0677">Repeat</keyword>
<feature type="domain" description="C2H2-type" evidence="7">
    <location>
        <begin position="588"/>
        <end position="615"/>
    </location>
</feature>
<evidence type="ECO:0000256" key="3">
    <source>
        <dbReference type="ARBA" id="ARBA00022771"/>
    </source>
</evidence>
<proteinExistence type="predicted"/>
<dbReference type="GO" id="GO:0043565">
    <property type="term" value="F:sequence-specific DNA binding"/>
    <property type="evidence" value="ECO:0007669"/>
    <property type="project" value="TreeGrafter"/>
</dbReference>
<dbReference type="SMART" id="SM00355">
    <property type="entry name" value="ZnF_C2H2"/>
    <property type="match status" value="5"/>
</dbReference>
<dbReference type="PROSITE" id="PS00028">
    <property type="entry name" value="ZINC_FINGER_C2H2_1"/>
    <property type="match status" value="2"/>
</dbReference>
<feature type="region of interest" description="Disordered" evidence="6">
    <location>
        <begin position="141"/>
        <end position="174"/>
    </location>
</feature>
<dbReference type="InterPro" id="IPR013087">
    <property type="entry name" value="Znf_C2H2_type"/>
</dbReference>
<reference evidence="8" key="1">
    <citation type="journal article" date="2011" name="Genome Biol.">
        <title>The draft genome of the carcinogenic human liver fluke Clonorchis sinensis.</title>
        <authorList>
            <person name="Wang X."/>
            <person name="Chen W."/>
            <person name="Huang Y."/>
            <person name="Sun J."/>
            <person name="Men J."/>
            <person name="Liu H."/>
            <person name="Luo F."/>
            <person name="Guo L."/>
            <person name="Lv X."/>
            <person name="Deng C."/>
            <person name="Zhou C."/>
            <person name="Fan Y."/>
            <person name="Li X."/>
            <person name="Huang L."/>
            <person name="Hu Y."/>
            <person name="Liang C."/>
            <person name="Hu X."/>
            <person name="Xu J."/>
            <person name="Yu X."/>
        </authorList>
    </citation>
    <scope>NUCLEOTIDE SEQUENCE [LARGE SCALE GENOMIC DNA]</scope>
    <source>
        <strain evidence="8">Henan</strain>
    </source>
</reference>
<dbReference type="AlphaFoldDB" id="H2KU74"/>
<dbReference type="Gene3D" id="3.30.160.60">
    <property type="entry name" value="Classic Zinc Finger"/>
    <property type="match status" value="3"/>
</dbReference>
<dbReference type="PROSITE" id="PS50157">
    <property type="entry name" value="ZINC_FINGER_C2H2_2"/>
    <property type="match status" value="3"/>
</dbReference>
<keyword evidence="3 5" id="KW-0863">Zinc-finger</keyword>
<dbReference type="PANTHER" id="PTHR24408:SF58">
    <property type="entry name" value="TRANSCRIPTION FACTOR (TFIIIA), PUTATIVE (AFU_ORTHOLOGUE AFUA_1G05150)-RELATED"/>
    <property type="match status" value="1"/>
</dbReference>
<sequence length="618" mass="68228">MIAQGLTSAYGRRQLLIRSARFLIYPKTDGDASKSEFASVSVLIMVSDYLFCGTCFLNFRLCDINLFIEHKKNNCGIPGSGSRSSPETVNSTADALFANLLECVQCFRRFSTAWPLLMHVQFEHQMLFANAFKQQYQQKPLQDPMSSPITDSGGNENTLDNAIVPQKSSGNQSDIRIPSIAQPQQPSSVETQTIISSFRSPLRYRRKRVYPSCCTSIQTPVDETTEGFVCTSASVGGCSNPEICCPPSTVVCNCQCLCASPSQSTSCPGCVSSSQSALECVSCEQSKPRENSVALKTSPCCLPLNCPTTLSSEKRPSDCPQRAVTSCCPCSPKSTKPVMASTEAQTDFELEFTGPDYEDIAMLLSSPFKSDITSPVQPDQNASESMPDLKDYASTDIPNSLRMTNLSFEGNTLSILPTREPTKTNQSLGNSSSVVSTASYQPVDSSLNTALTFSATNLPVTMIGRDSRIVVSSCFAQTPVSTQSLITTPLISDLQIETSRPQFTCDHCGRAYRQKVHLRKHILIQHVGKKPFECPLCTYTTVEKSHLTVHIRTHTGERPFRCRVCDYSSSQNCTLKAHYMRKHSDNCLYCAKCSERFFTEQELHKHERQCFSEKKMTS</sequence>
<evidence type="ECO:0000256" key="2">
    <source>
        <dbReference type="ARBA" id="ARBA00022737"/>
    </source>
</evidence>
<evidence type="ECO:0000256" key="4">
    <source>
        <dbReference type="ARBA" id="ARBA00022833"/>
    </source>
</evidence>